<reference evidence="1" key="1">
    <citation type="submission" date="2020-06" db="EMBL/GenBank/DDBJ databases">
        <authorList>
            <person name="Li T."/>
            <person name="Hu X."/>
            <person name="Zhang T."/>
            <person name="Song X."/>
            <person name="Zhang H."/>
            <person name="Dai N."/>
            <person name="Sheng W."/>
            <person name="Hou X."/>
            <person name="Wei L."/>
        </authorList>
    </citation>
    <scope>NUCLEOTIDE SEQUENCE</scope>
    <source>
        <strain evidence="1">KEN1</strain>
        <tissue evidence="1">Leaf</tissue>
    </source>
</reference>
<dbReference type="EMBL" id="JACGWN010000011">
    <property type="protein sequence ID" value="KAL0421756.1"/>
    <property type="molecule type" value="Genomic_DNA"/>
</dbReference>
<dbReference type="PANTHER" id="PTHR38224:SF1">
    <property type="entry name" value="PHLOEM SPECIFIC PROTEIN"/>
    <property type="match status" value="1"/>
</dbReference>
<proteinExistence type="predicted"/>
<organism evidence="1">
    <name type="scientific">Sesamum latifolium</name>
    <dbReference type="NCBI Taxonomy" id="2727402"/>
    <lineage>
        <taxon>Eukaryota</taxon>
        <taxon>Viridiplantae</taxon>
        <taxon>Streptophyta</taxon>
        <taxon>Embryophyta</taxon>
        <taxon>Tracheophyta</taxon>
        <taxon>Spermatophyta</taxon>
        <taxon>Magnoliopsida</taxon>
        <taxon>eudicotyledons</taxon>
        <taxon>Gunneridae</taxon>
        <taxon>Pentapetalae</taxon>
        <taxon>asterids</taxon>
        <taxon>lamiids</taxon>
        <taxon>Lamiales</taxon>
        <taxon>Pedaliaceae</taxon>
        <taxon>Sesamum</taxon>
    </lineage>
</organism>
<name>A0AAW2V021_9LAMI</name>
<comment type="caution">
    <text evidence="1">The sequence shown here is derived from an EMBL/GenBank/DDBJ whole genome shotgun (WGS) entry which is preliminary data.</text>
</comment>
<accession>A0AAW2V021</accession>
<gene>
    <name evidence="1" type="ORF">Slati_3198500</name>
</gene>
<sequence>MSNSYYKGGSDSSIDEYLERITRMLRTPTVIPDYPHFPNVHKVLNNSSPYVEKNNHNMYNQKHRAAEVQNKVHFVEHKTAIGVGGEDINIDVEDGGSRRINRMGLGCANGIPSRCNLAWGRQRLLHFNREHFENYETEEDDD</sequence>
<protein>
    <submittedName>
        <fullName evidence="1">Uncharacterized protein</fullName>
    </submittedName>
</protein>
<dbReference type="AlphaFoldDB" id="A0AAW2V021"/>
<evidence type="ECO:0000313" key="1">
    <source>
        <dbReference type="EMBL" id="KAL0421756.1"/>
    </source>
</evidence>
<reference evidence="1" key="2">
    <citation type="journal article" date="2024" name="Plant">
        <title>Genomic evolution and insights into agronomic trait innovations of Sesamum species.</title>
        <authorList>
            <person name="Miao H."/>
            <person name="Wang L."/>
            <person name="Qu L."/>
            <person name="Liu H."/>
            <person name="Sun Y."/>
            <person name="Le M."/>
            <person name="Wang Q."/>
            <person name="Wei S."/>
            <person name="Zheng Y."/>
            <person name="Lin W."/>
            <person name="Duan Y."/>
            <person name="Cao H."/>
            <person name="Xiong S."/>
            <person name="Wang X."/>
            <person name="Wei L."/>
            <person name="Li C."/>
            <person name="Ma Q."/>
            <person name="Ju M."/>
            <person name="Zhao R."/>
            <person name="Li G."/>
            <person name="Mu C."/>
            <person name="Tian Q."/>
            <person name="Mei H."/>
            <person name="Zhang T."/>
            <person name="Gao T."/>
            <person name="Zhang H."/>
        </authorList>
    </citation>
    <scope>NUCLEOTIDE SEQUENCE</scope>
    <source>
        <strain evidence="1">KEN1</strain>
    </source>
</reference>
<dbReference type="PANTHER" id="PTHR38224">
    <property type="entry name" value="PHLOEM SPECIFIC PROTEIN"/>
    <property type="match status" value="1"/>
</dbReference>